<dbReference type="GO" id="GO:0098542">
    <property type="term" value="P:defense response to other organism"/>
    <property type="evidence" value="ECO:0007669"/>
    <property type="project" value="TreeGrafter"/>
</dbReference>
<dbReference type="Gramene" id="QL09p001908:mrna">
    <property type="protein sequence ID" value="QL09p001908:mrna"/>
    <property type="gene ID" value="QL09p001908"/>
</dbReference>
<dbReference type="Gene3D" id="1.10.8.430">
    <property type="entry name" value="Helical domain of apoptotic protease-activating factors"/>
    <property type="match status" value="1"/>
</dbReference>
<dbReference type="AlphaFoldDB" id="A0A7N2MGV2"/>
<dbReference type="OMA" id="HCADLCD"/>
<evidence type="ECO:0000259" key="8">
    <source>
        <dbReference type="Pfam" id="PF23598"/>
    </source>
</evidence>
<dbReference type="InParanoid" id="A0A7N2MGV2"/>
<dbReference type="InterPro" id="IPR041118">
    <property type="entry name" value="Rx_N"/>
</dbReference>
<evidence type="ECO:0000256" key="1">
    <source>
        <dbReference type="ARBA" id="ARBA00022737"/>
    </source>
</evidence>
<dbReference type="Gene3D" id="3.40.50.300">
    <property type="entry name" value="P-loop containing nucleotide triphosphate hydrolases"/>
    <property type="match status" value="1"/>
</dbReference>
<accession>A0A7N2MGV2</accession>
<dbReference type="CDD" id="cd14798">
    <property type="entry name" value="RX-CC_like"/>
    <property type="match status" value="1"/>
</dbReference>
<dbReference type="InterPro" id="IPR036388">
    <property type="entry name" value="WH-like_DNA-bd_sf"/>
</dbReference>
<evidence type="ECO:0000256" key="2">
    <source>
        <dbReference type="ARBA" id="ARBA00022741"/>
    </source>
</evidence>
<dbReference type="Pfam" id="PF23598">
    <property type="entry name" value="LRR_14"/>
    <property type="match status" value="1"/>
</dbReference>
<dbReference type="InterPro" id="IPR032675">
    <property type="entry name" value="LRR_dom_sf"/>
</dbReference>
<feature type="region of interest" description="Disordered" evidence="4">
    <location>
        <begin position="863"/>
        <end position="907"/>
    </location>
</feature>
<dbReference type="Pfam" id="PF23559">
    <property type="entry name" value="WHD_DRP"/>
    <property type="match status" value="1"/>
</dbReference>
<feature type="domain" description="Disease resistance N-terminal" evidence="6">
    <location>
        <begin position="5"/>
        <end position="91"/>
    </location>
</feature>
<evidence type="ECO:0000259" key="6">
    <source>
        <dbReference type="Pfam" id="PF18052"/>
    </source>
</evidence>
<proteinExistence type="predicted"/>
<dbReference type="InterPro" id="IPR042197">
    <property type="entry name" value="Apaf_helical"/>
</dbReference>
<keyword evidence="10" id="KW-1185">Reference proteome</keyword>
<dbReference type="GO" id="GO:0043531">
    <property type="term" value="F:ADP binding"/>
    <property type="evidence" value="ECO:0007669"/>
    <property type="project" value="InterPro"/>
</dbReference>
<keyword evidence="2" id="KW-0547">Nucleotide-binding</keyword>
<dbReference type="SUPFAM" id="SSF52058">
    <property type="entry name" value="L domain-like"/>
    <property type="match status" value="1"/>
</dbReference>
<dbReference type="InterPro" id="IPR038005">
    <property type="entry name" value="RX-like_CC"/>
</dbReference>
<reference evidence="9 10" key="1">
    <citation type="journal article" date="2016" name="G3 (Bethesda)">
        <title>First Draft Assembly and Annotation of the Genome of a California Endemic Oak Quercus lobata Nee (Fagaceae).</title>
        <authorList>
            <person name="Sork V.L."/>
            <person name="Fitz-Gibbon S.T."/>
            <person name="Puiu D."/>
            <person name="Crepeau M."/>
            <person name="Gugger P.F."/>
            <person name="Sherman R."/>
            <person name="Stevens K."/>
            <person name="Langley C.H."/>
            <person name="Pellegrini M."/>
            <person name="Salzberg S.L."/>
        </authorList>
    </citation>
    <scope>NUCLEOTIDE SEQUENCE [LARGE SCALE GENOMIC DNA]</scope>
    <source>
        <strain evidence="9 10">cv. SW786</strain>
    </source>
</reference>
<dbReference type="PANTHER" id="PTHR23155">
    <property type="entry name" value="DISEASE RESISTANCE PROTEIN RP"/>
    <property type="match status" value="1"/>
</dbReference>
<keyword evidence="1" id="KW-0677">Repeat</keyword>
<keyword evidence="3" id="KW-0611">Plant defense</keyword>
<feature type="compositionally biased region" description="Basic and acidic residues" evidence="4">
    <location>
        <begin position="866"/>
        <end position="878"/>
    </location>
</feature>
<evidence type="ECO:0000256" key="3">
    <source>
        <dbReference type="ARBA" id="ARBA00022821"/>
    </source>
</evidence>
<dbReference type="SUPFAM" id="SSF52540">
    <property type="entry name" value="P-loop containing nucleoside triphosphate hydrolases"/>
    <property type="match status" value="1"/>
</dbReference>
<feature type="domain" description="NB-ARC" evidence="5">
    <location>
        <begin position="174"/>
        <end position="287"/>
    </location>
</feature>
<evidence type="ECO:0000259" key="5">
    <source>
        <dbReference type="Pfam" id="PF00931"/>
    </source>
</evidence>
<organism evidence="9 10">
    <name type="scientific">Quercus lobata</name>
    <name type="common">Valley oak</name>
    <dbReference type="NCBI Taxonomy" id="97700"/>
    <lineage>
        <taxon>Eukaryota</taxon>
        <taxon>Viridiplantae</taxon>
        <taxon>Streptophyta</taxon>
        <taxon>Embryophyta</taxon>
        <taxon>Tracheophyta</taxon>
        <taxon>Spermatophyta</taxon>
        <taxon>Magnoliopsida</taxon>
        <taxon>eudicotyledons</taxon>
        <taxon>Gunneridae</taxon>
        <taxon>Pentapetalae</taxon>
        <taxon>rosids</taxon>
        <taxon>fabids</taxon>
        <taxon>Fagales</taxon>
        <taxon>Fagaceae</taxon>
        <taxon>Quercus</taxon>
    </lineage>
</organism>
<dbReference type="PANTHER" id="PTHR23155:SF1205">
    <property type="entry name" value="DISEASE RESISTANCE PROTEIN RPM1"/>
    <property type="match status" value="1"/>
</dbReference>
<dbReference type="Proteomes" id="UP000594261">
    <property type="component" value="Chromosome 9"/>
</dbReference>
<dbReference type="FunFam" id="1.10.10.10:FF:000322">
    <property type="entry name" value="Probable disease resistance protein At1g63360"/>
    <property type="match status" value="1"/>
</dbReference>
<dbReference type="FunCoup" id="A0A7N2MGV2">
    <property type="interactions" value="415"/>
</dbReference>
<evidence type="ECO:0000256" key="4">
    <source>
        <dbReference type="SAM" id="MobiDB-lite"/>
    </source>
</evidence>
<dbReference type="InterPro" id="IPR055414">
    <property type="entry name" value="LRR_R13L4/SHOC2-like"/>
</dbReference>
<dbReference type="Gene3D" id="3.80.10.10">
    <property type="entry name" value="Ribonuclease Inhibitor"/>
    <property type="match status" value="1"/>
</dbReference>
<evidence type="ECO:0008006" key="11">
    <source>
        <dbReference type="Google" id="ProtNLM"/>
    </source>
</evidence>
<dbReference type="InterPro" id="IPR058922">
    <property type="entry name" value="WHD_DRP"/>
</dbReference>
<feature type="domain" description="Disease resistance R13L4/SHOC-2-like LRR" evidence="8">
    <location>
        <begin position="554"/>
        <end position="751"/>
    </location>
</feature>
<dbReference type="FunFam" id="3.40.50.300:FF:001091">
    <property type="entry name" value="Probable disease resistance protein At1g61300"/>
    <property type="match status" value="1"/>
</dbReference>
<evidence type="ECO:0000313" key="9">
    <source>
        <dbReference type="EnsemblPlants" id="QL09p001908:mrna"/>
    </source>
</evidence>
<dbReference type="InterPro" id="IPR002182">
    <property type="entry name" value="NB-ARC"/>
</dbReference>
<feature type="domain" description="Disease resistance protein winged helix" evidence="7">
    <location>
        <begin position="404"/>
        <end position="462"/>
    </location>
</feature>
<dbReference type="InterPro" id="IPR027417">
    <property type="entry name" value="P-loop_NTPase"/>
</dbReference>
<dbReference type="EnsemblPlants" id="QL09p001908:mrna">
    <property type="protein sequence ID" value="QL09p001908:mrna"/>
    <property type="gene ID" value="QL09p001908"/>
</dbReference>
<reference evidence="9" key="2">
    <citation type="submission" date="2021-01" db="UniProtKB">
        <authorList>
            <consortium name="EnsemblPlants"/>
        </authorList>
    </citation>
    <scope>IDENTIFICATION</scope>
</reference>
<evidence type="ECO:0000313" key="10">
    <source>
        <dbReference type="Proteomes" id="UP000594261"/>
    </source>
</evidence>
<dbReference type="Gene3D" id="1.10.10.10">
    <property type="entry name" value="Winged helix-like DNA-binding domain superfamily/Winged helix DNA-binding domain"/>
    <property type="match status" value="1"/>
</dbReference>
<dbReference type="PRINTS" id="PR00364">
    <property type="entry name" value="DISEASERSIST"/>
</dbReference>
<dbReference type="InterPro" id="IPR044974">
    <property type="entry name" value="Disease_R_plants"/>
</dbReference>
<dbReference type="Gene3D" id="1.20.5.4130">
    <property type="match status" value="1"/>
</dbReference>
<sequence>MDQAVVELLIENIISILSNEASLLWGARDAIEDIKDELISMRSFLVDADRKGVGSEGEKTWVANMRDMAYDVEDIIDKLMHHMNHQQIGGRFSWILHHTIYFPKNLWVRHQTATKIQKINGKIKGIRERNRRYDINHIEGTSSKDNKKWLVQHAESSLFFFKEEKLVGIEKKRKVLMRWLMYGVDQIVVSIIGMGGSGKTTLVANTYNNDDVKKHFDCCAWITISQAYELEDLLRSMVKRFYKSMNKVDPTNLTSMNYRELVEVLEDYLKEKKYLFVLDDVWDTTSFNFEVTRHVYRMQPLEEDEAWDLFCKKAFSSSSNRCYPPDLVSFAQELVRKCEGLPLAIAALGSLMYSKNESQWTNIYKSLNWSLNDNPELEMVKTILLLSFNDLPHQLKHCFLYCSLFPEDYEIRRKRLIKLWMAEGFVEQVKGPKACKMHDLMREVALPILEKQFFGVIHDGGEVMENCKARRMSIHKTNVELQSFMGMSKLRSFLVFNNCKTLPSGSKMLRVLDLQDVPIDELPDEVVNFFNLKYLNLGGTLLKRLPNSIVSAIEANGDLIQQIRSMTQLTRIGISNVKVVDEMELCESIQNMKLFRYLFIMATNGEETLRMDALSVPPPNLRLLILVGKLEKVPQWFHSLENLTSMYLHWARLEEDLLPHIAALPYLGSLTLINAYVGKQLRFSTGFPKLTKLRITNFPQLNEIIIEKGVMPNMKFLYIAICMELKTVPKGIEYLENLQELTFRSCSTELKNHIRSVDFSKVRYIPKIYWLWKFIGSFSCCSESISNCILNEMLWEPPMVQGFLKCRSKYFRLYGGNLNAACSKSAENRSCSKSAEDRCMIQSIVSAEFCLFVRDGAGYEEVYPSSHEDHDSQSDERSPSASSPSSRNEGLKVSDEEGSNDGPENNDLQIQSVVGLDGLRQFVMLPEWLVNHFTSSIKERHFKTFRAHFQIPDNISVRLLYKSEKCYYEGLEGAGVYEQMLKAGLKFPLSSLHLEVLYGIMSDGTKRLTVREFLNCYHPNEIDKSRGMYSFAPRSPLLRLMYKTLDSNRNWKSRYFFLEGNEWMGCPGDTEFMPVDTTWGILNSSVQWRPQITLEQWSFLESIFNKTKLKERTWAKLVTLNTLNWYYDGPKPTPEAIRYDI</sequence>
<dbReference type="Pfam" id="PF00931">
    <property type="entry name" value="NB-ARC"/>
    <property type="match status" value="1"/>
</dbReference>
<dbReference type="Pfam" id="PF18052">
    <property type="entry name" value="Rx_N"/>
    <property type="match status" value="1"/>
</dbReference>
<dbReference type="EMBL" id="LRBV02000009">
    <property type="status" value="NOT_ANNOTATED_CDS"/>
    <property type="molecule type" value="Genomic_DNA"/>
</dbReference>
<name>A0A7N2MGV2_QUELO</name>
<evidence type="ECO:0000259" key="7">
    <source>
        <dbReference type="Pfam" id="PF23559"/>
    </source>
</evidence>
<protein>
    <recommendedName>
        <fullName evidence="11">Disease resistance protein RPM1</fullName>
    </recommendedName>
</protein>